<accession>G7WQ30</accession>
<dbReference type="KEGG" id="mhi:Mhar_1865"/>
<gene>
    <name evidence="1" type="ordered locus">Mhar_1865</name>
</gene>
<reference evidence="1 2" key="1">
    <citation type="journal article" date="2012" name="PLoS ONE">
        <title>The genome characteristics and predicted function of methyl-group oxidation pathway in the obligate aceticlastic methanogens, Methanosaeta spp.</title>
        <authorList>
            <person name="Zhu J."/>
            <person name="Zheng H."/>
            <person name="Ai G."/>
            <person name="Zhang G."/>
            <person name="Liu D."/>
            <person name="Liu X."/>
            <person name="Dong X."/>
        </authorList>
    </citation>
    <scope>NUCLEOTIDE SEQUENCE [LARGE SCALE GENOMIC DNA]</scope>
    <source>
        <strain evidence="1 2">6Ac</strain>
    </source>
</reference>
<sequence length="221" mass="23606">MTGLYRVLEPGSKRIVDLWSIEGGFCGRGKGGRTVLSIFLAGLLLAAAASAAGENVTLGGYEVSFDLGDYEGYSLGFEEVPYATVDGEEYPAHVCWIYADGPMMIALTDYGVPMEATSSLTRRAVTYYLNNANCTSIQTHEVQIDGKPAILGLGERPSGAILVCAVYWPDMREVNGTLYAQVDCTIASEASVAVTESLLNSIRVVVPSEEGGGSEREKIEL</sequence>
<name>G7WQ30_METH6</name>
<dbReference type="AlphaFoldDB" id="G7WQ30"/>
<dbReference type="EMBL" id="CP003117">
    <property type="protein sequence ID" value="AET65222.1"/>
    <property type="molecule type" value="Genomic_DNA"/>
</dbReference>
<dbReference type="Proteomes" id="UP000005877">
    <property type="component" value="Chromosome"/>
</dbReference>
<dbReference type="RefSeq" id="WP_014587400.1">
    <property type="nucleotide sequence ID" value="NC_017527.1"/>
</dbReference>
<organism evidence="1 2">
    <name type="scientific">Methanothrix harundinacea (strain 6Ac)</name>
    <name type="common">Methanosaeta harundinacea</name>
    <dbReference type="NCBI Taxonomy" id="1110509"/>
    <lineage>
        <taxon>Archaea</taxon>
        <taxon>Methanobacteriati</taxon>
        <taxon>Methanobacteriota</taxon>
        <taxon>Stenosarchaea group</taxon>
        <taxon>Methanomicrobia</taxon>
        <taxon>Methanotrichales</taxon>
        <taxon>Methanotrichaceae</taxon>
        <taxon>Methanothrix</taxon>
    </lineage>
</organism>
<evidence type="ECO:0000313" key="2">
    <source>
        <dbReference type="Proteomes" id="UP000005877"/>
    </source>
</evidence>
<dbReference type="HOGENOM" id="CLU_1248288_0_0_2"/>
<dbReference type="GeneID" id="12511037"/>
<protein>
    <submittedName>
        <fullName evidence="1">Uncharacterized protein</fullName>
    </submittedName>
</protein>
<proteinExistence type="predicted"/>
<dbReference type="PATRIC" id="fig|1110509.7.peg.2069"/>
<evidence type="ECO:0000313" key="1">
    <source>
        <dbReference type="EMBL" id="AET65222.1"/>
    </source>
</evidence>
<keyword evidence="2" id="KW-1185">Reference proteome</keyword>